<accession>A0A6J4JPA8</accession>
<proteinExistence type="predicted"/>
<sequence length="330" mass="37970">MAVYLPAKKCDKGVMEAIQAKLHGPANDPDFLQNLIYSGAIDICIDGLNEVTPDTRAKITSFVERYFKGNMIMATQPLEANLPSTTKTYRLQPLKREQVEQFLVSRQTILPSDALVSGSKYEQECKNYLVDIFNKDLSEDEQVPVRRMLSNPMELTVVAQMLASGKKPDLLNLQQQQYDIMAVDYERVHPEKEFPLKAFSETVYQMRLDDKTHIPAEEWQDELQCMERYKMVLARQVEDTDGKSKPQWYFRHDKIQEFFIVQTFLGEGNELPIKHISDPRFRGVYFLLANLLPLAAALELRETLIQYAANTKDHTVSDTFIQVLLPRQAA</sequence>
<name>A0A6J4JPA8_9CYAN</name>
<gene>
    <name evidence="1" type="ORF">AVDCRST_MAG92-3723</name>
</gene>
<dbReference type="AlphaFoldDB" id="A0A6J4JPA8"/>
<protein>
    <submittedName>
        <fullName evidence="1">FOG: HEAT repeat</fullName>
    </submittedName>
</protein>
<dbReference type="EMBL" id="CADCTM010000638">
    <property type="protein sequence ID" value="CAA9283579.1"/>
    <property type="molecule type" value="Genomic_DNA"/>
</dbReference>
<organism evidence="1">
    <name type="scientific">uncultured Coleofasciculus sp</name>
    <dbReference type="NCBI Taxonomy" id="1267456"/>
    <lineage>
        <taxon>Bacteria</taxon>
        <taxon>Bacillati</taxon>
        <taxon>Cyanobacteriota</taxon>
        <taxon>Cyanophyceae</taxon>
        <taxon>Coleofasciculales</taxon>
        <taxon>Coleofasciculaceae</taxon>
        <taxon>Coleofasciculus</taxon>
        <taxon>environmental samples</taxon>
    </lineage>
</organism>
<reference evidence="1" key="1">
    <citation type="submission" date="2020-02" db="EMBL/GenBank/DDBJ databases">
        <authorList>
            <person name="Meier V. D."/>
        </authorList>
    </citation>
    <scope>NUCLEOTIDE SEQUENCE</scope>
    <source>
        <strain evidence="1">AVDCRST_MAG92</strain>
    </source>
</reference>
<evidence type="ECO:0000313" key="1">
    <source>
        <dbReference type="EMBL" id="CAA9283579.1"/>
    </source>
</evidence>